<feature type="compositionally biased region" description="Basic and acidic residues" evidence="6">
    <location>
        <begin position="58"/>
        <end position="95"/>
    </location>
</feature>
<name>A0A6A6UC92_9PEZI</name>
<dbReference type="InterPro" id="IPR051000">
    <property type="entry name" value="Homeobox_DNA-bind_prot"/>
</dbReference>
<dbReference type="InterPro" id="IPR017970">
    <property type="entry name" value="Homeobox_CS"/>
</dbReference>
<keyword evidence="9" id="KW-1185">Reference proteome</keyword>
<dbReference type="AlphaFoldDB" id="A0A6A6UC92"/>
<evidence type="ECO:0000256" key="2">
    <source>
        <dbReference type="ARBA" id="ARBA00023155"/>
    </source>
</evidence>
<dbReference type="GO" id="GO:0000978">
    <property type="term" value="F:RNA polymerase II cis-regulatory region sequence-specific DNA binding"/>
    <property type="evidence" value="ECO:0007669"/>
    <property type="project" value="TreeGrafter"/>
</dbReference>
<keyword evidence="2 4" id="KW-0371">Homeobox</keyword>
<dbReference type="CDD" id="cd00086">
    <property type="entry name" value="homeodomain"/>
    <property type="match status" value="1"/>
</dbReference>
<dbReference type="SUPFAM" id="SSF46689">
    <property type="entry name" value="Homeodomain-like"/>
    <property type="match status" value="1"/>
</dbReference>
<feature type="region of interest" description="Disordered" evidence="6">
    <location>
        <begin position="374"/>
        <end position="450"/>
    </location>
</feature>
<dbReference type="PANTHER" id="PTHR24324">
    <property type="entry name" value="HOMEOBOX PROTEIN HHEX"/>
    <property type="match status" value="1"/>
</dbReference>
<dbReference type="InterPro" id="IPR001356">
    <property type="entry name" value="HD"/>
</dbReference>
<feature type="region of interest" description="Disordered" evidence="6">
    <location>
        <begin position="242"/>
        <end position="331"/>
    </location>
</feature>
<evidence type="ECO:0000256" key="5">
    <source>
        <dbReference type="RuleBase" id="RU000682"/>
    </source>
</evidence>
<dbReference type="PANTHER" id="PTHR24324:SF9">
    <property type="entry name" value="HOMEOBOX DOMAIN-CONTAINING PROTEIN"/>
    <property type="match status" value="1"/>
</dbReference>
<protein>
    <recommendedName>
        <fullName evidence="7">Homeobox domain-containing protein</fullName>
    </recommendedName>
</protein>
<feature type="compositionally biased region" description="Polar residues" evidence="6">
    <location>
        <begin position="173"/>
        <end position="192"/>
    </location>
</feature>
<organism evidence="8 9">
    <name type="scientific">Microthyrium microscopicum</name>
    <dbReference type="NCBI Taxonomy" id="703497"/>
    <lineage>
        <taxon>Eukaryota</taxon>
        <taxon>Fungi</taxon>
        <taxon>Dikarya</taxon>
        <taxon>Ascomycota</taxon>
        <taxon>Pezizomycotina</taxon>
        <taxon>Dothideomycetes</taxon>
        <taxon>Dothideomycetes incertae sedis</taxon>
        <taxon>Microthyriales</taxon>
        <taxon>Microthyriaceae</taxon>
        <taxon>Microthyrium</taxon>
    </lineage>
</organism>
<feature type="region of interest" description="Disordered" evidence="6">
    <location>
        <begin position="1"/>
        <end position="192"/>
    </location>
</feature>
<evidence type="ECO:0000313" key="8">
    <source>
        <dbReference type="EMBL" id="KAF2669899.1"/>
    </source>
</evidence>
<evidence type="ECO:0000313" key="9">
    <source>
        <dbReference type="Proteomes" id="UP000799302"/>
    </source>
</evidence>
<dbReference type="Gene3D" id="1.10.10.60">
    <property type="entry name" value="Homeodomain-like"/>
    <property type="match status" value="1"/>
</dbReference>
<dbReference type="GO" id="GO:0000981">
    <property type="term" value="F:DNA-binding transcription factor activity, RNA polymerase II-specific"/>
    <property type="evidence" value="ECO:0007669"/>
    <property type="project" value="InterPro"/>
</dbReference>
<dbReference type="OrthoDB" id="6159439at2759"/>
<feature type="compositionally biased region" description="Low complexity" evidence="6">
    <location>
        <begin position="242"/>
        <end position="253"/>
    </location>
</feature>
<reference evidence="8" key="1">
    <citation type="journal article" date="2020" name="Stud. Mycol.">
        <title>101 Dothideomycetes genomes: a test case for predicting lifestyles and emergence of pathogens.</title>
        <authorList>
            <person name="Haridas S."/>
            <person name="Albert R."/>
            <person name="Binder M."/>
            <person name="Bloem J."/>
            <person name="Labutti K."/>
            <person name="Salamov A."/>
            <person name="Andreopoulos B."/>
            <person name="Baker S."/>
            <person name="Barry K."/>
            <person name="Bills G."/>
            <person name="Bluhm B."/>
            <person name="Cannon C."/>
            <person name="Castanera R."/>
            <person name="Culley D."/>
            <person name="Daum C."/>
            <person name="Ezra D."/>
            <person name="Gonzalez J."/>
            <person name="Henrissat B."/>
            <person name="Kuo A."/>
            <person name="Liang C."/>
            <person name="Lipzen A."/>
            <person name="Lutzoni F."/>
            <person name="Magnuson J."/>
            <person name="Mondo S."/>
            <person name="Nolan M."/>
            <person name="Ohm R."/>
            <person name="Pangilinan J."/>
            <person name="Park H.-J."/>
            <person name="Ramirez L."/>
            <person name="Alfaro M."/>
            <person name="Sun H."/>
            <person name="Tritt A."/>
            <person name="Yoshinaga Y."/>
            <person name="Zwiers L.-H."/>
            <person name="Turgeon B."/>
            <person name="Goodwin S."/>
            <person name="Spatafora J."/>
            <person name="Crous P."/>
            <person name="Grigoriev I."/>
        </authorList>
    </citation>
    <scope>NUCLEOTIDE SEQUENCE</scope>
    <source>
        <strain evidence="8">CBS 115976</strain>
    </source>
</reference>
<dbReference type="Pfam" id="PF00046">
    <property type="entry name" value="Homeodomain"/>
    <property type="match status" value="1"/>
</dbReference>
<evidence type="ECO:0000256" key="1">
    <source>
        <dbReference type="ARBA" id="ARBA00023125"/>
    </source>
</evidence>
<dbReference type="Proteomes" id="UP000799302">
    <property type="component" value="Unassembled WGS sequence"/>
</dbReference>
<sequence length="523" mass="57536">MSSFSVSPETENTSSANGPSTTPPGKVAFLVHSVNTMTENLPPEVDDKSLARQRRRRTSPEDQKILEEEFDKNPRPDKTARKDIVSRVSLGDKEVQIWFQNRRQNSRRKMRQEGITVPSSDPSDGSDMPSSPQLSASKDSEQPVEEETTIESTEKSESVEKSISTTAGKEETQSGSETSKAPLSSTATVPETILTQPTEVAYSQESIIQLSQQSTTSGYIANRRINSFKAEEEYQSTLSLERTLSSTTSVTTSNPFPSNHDLRLSTTDDGQAKIIDRSIKSPSPEKAKTGSLRRSYSVAGLGSRPPQVQEPARKQPRTLPPGSSRDSRRWENLCDVEAQNSLKKRAELERSGSATEAISLLKAERDRDRVLRQNANKLNSPINSQSQFKGLAKPRQPLRRASTHHGFVSSKSQTRPTKPGNKPDKENWEPSTYRAGNRPPAQGGKKKILGENTTVMSTSSSLGNMMARERTGKGSRNKNNTPPEIHVDEEVSAFMGETRTSTSSGDDLDCVQSLLSLSQGNWA</sequence>
<keyword evidence="1 4" id="KW-0238">DNA-binding</keyword>
<proteinExistence type="predicted"/>
<feature type="compositionally biased region" description="Basic and acidic residues" evidence="6">
    <location>
        <begin position="270"/>
        <end position="288"/>
    </location>
</feature>
<dbReference type="GO" id="GO:0005634">
    <property type="term" value="C:nucleus"/>
    <property type="evidence" value="ECO:0007669"/>
    <property type="project" value="UniProtKB-SubCell"/>
</dbReference>
<dbReference type="EMBL" id="MU004234">
    <property type="protein sequence ID" value="KAF2669899.1"/>
    <property type="molecule type" value="Genomic_DNA"/>
</dbReference>
<feature type="compositionally biased region" description="Polar residues" evidence="6">
    <location>
        <begin position="374"/>
        <end position="388"/>
    </location>
</feature>
<keyword evidence="3 4" id="KW-0539">Nucleus</keyword>
<evidence type="ECO:0000256" key="4">
    <source>
        <dbReference type="PROSITE-ProRule" id="PRU00108"/>
    </source>
</evidence>
<evidence type="ECO:0000259" key="7">
    <source>
        <dbReference type="PROSITE" id="PS50071"/>
    </source>
</evidence>
<dbReference type="PROSITE" id="PS50071">
    <property type="entry name" value="HOMEOBOX_2"/>
    <property type="match status" value="1"/>
</dbReference>
<gene>
    <name evidence="8" type="ORF">BT63DRAFT_224477</name>
</gene>
<evidence type="ECO:0000256" key="3">
    <source>
        <dbReference type="ARBA" id="ARBA00023242"/>
    </source>
</evidence>
<feature type="region of interest" description="Disordered" evidence="6">
    <location>
        <begin position="469"/>
        <end position="490"/>
    </location>
</feature>
<evidence type="ECO:0000256" key="6">
    <source>
        <dbReference type="SAM" id="MobiDB-lite"/>
    </source>
</evidence>
<dbReference type="PROSITE" id="PS00027">
    <property type="entry name" value="HOMEOBOX_1"/>
    <property type="match status" value="1"/>
</dbReference>
<feature type="compositionally biased region" description="Polar residues" evidence="6">
    <location>
        <begin position="1"/>
        <end position="20"/>
    </location>
</feature>
<accession>A0A6A6UC92</accession>
<feature type="domain" description="Homeobox" evidence="7">
    <location>
        <begin position="49"/>
        <end position="109"/>
    </location>
</feature>
<feature type="DNA-binding region" description="Homeobox" evidence="4">
    <location>
        <begin position="51"/>
        <end position="110"/>
    </location>
</feature>
<dbReference type="InterPro" id="IPR009057">
    <property type="entry name" value="Homeodomain-like_sf"/>
</dbReference>
<dbReference type="GO" id="GO:0030154">
    <property type="term" value="P:cell differentiation"/>
    <property type="evidence" value="ECO:0007669"/>
    <property type="project" value="TreeGrafter"/>
</dbReference>
<comment type="subcellular location">
    <subcellularLocation>
        <location evidence="4 5">Nucleus</location>
    </subcellularLocation>
</comment>
<dbReference type="SMART" id="SM00389">
    <property type="entry name" value="HOX"/>
    <property type="match status" value="1"/>
</dbReference>
<feature type="compositionally biased region" description="Low complexity" evidence="6">
    <location>
        <begin position="118"/>
        <end position="132"/>
    </location>
</feature>